<evidence type="ECO:0000256" key="1">
    <source>
        <dbReference type="ARBA" id="ARBA00022729"/>
    </source>
</evidence>
<dbReference type="SMART" id="SM00749">
    <property type="entry name" value="BON"/>
    <property type="match status" value="2"/>
</dbReference>
<comment type="caution">
    <text evidence="3">The sequence shown here is derived from an EMBL/GenBank/DDBJ whole genome shotgun (WGS) entry which is preliminary data.</text>
</comment>
<evidence type="ECO:0000313" key="4">
    <source>
        <dbReference type="Proteomes" id="UP000029640"/>
    </source>
</evidence>
<dbReference type="HOGENOM" id="CLU_083606_3_1_6"/>
<dbReference type="AlphaFoldDB" id="A0A095WXA6"/>
<dbReference type="PANTHER" id="PTHR34606:SF4">
    <property type="entry name" value="OUTER MEMBRANE LIPOPROTEIN DOLP"/>
    <property type="match status" value="1"/>
</dbReference>
<sequence>MMTSQTRHTLLALLLPLLFAFGGAAGCTQILVASEANTIEEKPGERTFARRIADESIEIKAVVNMHAADEGFDSAHLVVVSYNGYVLVAGQVASEELKGKATQVVRELREVRRIYNELEVAAPSSAMTRASDTWITTKVKTWLVGKPSTPGLRTKVVTENGVVYLMGMVTAEEADRIATMAAEISGVQRVVRLFELIE</sequence>
<evidence type="ECO:0000313" key="3">
    <source>
        <dbReference type="EMBL" id="KGE03244.1"/>
    </source>
</evidence>
<feature type="domain" description="BON" evidence="2">
    <location>
        <begin position="54"/>
        <end position="122"/>
    </location>
</feature>
<dbReference type="Gene3D" id="3.30.1340.30">
    <property type="match status" value="1"/>
</dbReference>
<accession>A0A095WXA6</accession>
<keyword evidence="1" id="KW-0732">Signal</keyword>
<dbReference type="InterPro" id="IPR014004">
    <property type="entry name" value="Transpt-assoc_nodulatn_dom_bac"/>
</dbReference>
<dbReference type="InterPro" id="IPR007055">
    <property type="entry name" value="BON_dom"/>
</dbReference>
<protein>
    <submittedName>
        <fullName evidence="3">21 kDa hemolysin</fullName>
    </submittedName>
</protein>
<evidence type="ECO:0000259" key="2">
    <source>
        <dbReference type="PROSITE" id="PS50914"/>
    </source>
</evidence>
<feature type="domain" description="BON" evidence="2">
    <location>
        <begin position="131"/>
        <end position="198"/>
    </location>
</feature>
<proteinExistence type="predicted"/>
<dbReference type="eggNOG" id="COG2823">
    <property type="taxonomic scope" value="Bacteria"/>
</dbReference>
<dbReference type="RefSeq" id="WP_236629809.1">
    <property type="nucleotide sequence ID" value="NZ_KN234758.1"/>
</dbReference>
<organism evidence="3 4">
    <name type="scientific">Pseudohaliea rubra DSM 19751</name>
    <dbReference type="NCBI Taxonomy" id="1265313"/>
    <lineage>
        <taxon>Bacteria</taxon>
        <taxon>Pseudomonadati</taxon>
        <taxon>Pseudomonadota</taxon>
        <taxon>Gammaproteobacteria</taxon>
        <taxon>Cellvibrionales</taxon>
        <taxon>Halieaceae</taxon>
        <taxon>Pseudohaliea</taxon>
    </lineage>
</organism>
<name>A0A095WXA6_9GAMM</name>
<dbReference type="InterPro" id="IPR051686">
    <property type="entry name" value="Lipoprotein_DolP"/>
</dbReference>
<dbReference type="PATRIC" id="fig|1265313.6.peg.2162"/>
<gene>
    <name evidence="3" type="ORF">HRUBRA_02192</name>
</gene>
<dbReference type="Proteomes" id="UP000029640">
    <property type="component" value="Unassembled WGS sequence"/>
</dbReference>
<dbReference type="EMBL" id="AUVB01000062">
    <property type="protein sequence ID" value="KGE03244.1"/>
    <property type="molecule type" value="Genomic_DNA"/>
</dbReference>
<dbReference type="PROSITE" id="PS50914">
    <property type="entry name" value="BON"/>
    <property type="match status" value="2"/>
</dbReference>
<dbReference type="PROSITE" id="PS51257">
    <property type="entry name" value="PROKAR_LIPOPROTEIN"/>
    <property type="match status" value="1"/>
</dbReference>
<dbReference type="STRING" id="1265313.HRUBRA_02192"/>
<reference evidence="3 4" key="1">
    <citation type="journal article" date="2014" name="Genome Announc.">
        <title>Genome Sequence of Gammaproteobacterial Pseudohaliea rubra Type Strain DSM 19751, Isolated from Coastal Seawater of the Mediterranean Sea.</title>
        <authorList>
            <person name="Spring S."/>
            <person name="Fiebig A."/>
            <person name="Riedel T."/>
            <person name="Goker M."/>
            <person name="Klenk H.P."/>
        </authorList>
    </citation>
    <scope>NUCLEOTIDE SEQUENCE [LARGE SCALE GENOMIC DNA]</scope>
    <source>
        <strain evidence="3 4">DSM 19751</strain>
    </source>
</reference>
<dbReference type="Pfam" id="PF04972">
    <property type="entry name" value="BON"/>
    <property type="match status" value="2"/>
</dbReference>
<keyword evidence="4" id="KW-1185">Reference proteome</keyword>
<dbReference type="PANTHER" id="PTHR34606">
    <property type="entry name" value="BON DOMAIN-CONTAINING PROTEIN"/>
    <property type="match status" value="1"/>
</dbReference>